<dbReference type="Gene3D" id="2.60.120.330">
    <property type="entry name" value="B-lactam Antibiotic, Isopenicillin N Synthase, Chain"/>
    <property type="match status" value="1"/>
</dbReference>
<dbReference type="InterPro" id="IPR020472">
    <property type="entry name" value="WD40_PAC1"/>
</dbReference>
<accession>A0ABD1TDI1</accession>
<feature type="repeat" description="WD" evidence="13">
    <location>
        <begin position="479"/>
        <end position="520"/>
    </location>
</feature>
<dbReference type="GO" id="GO:0005730">
    <property type="term" value="C:nucleolus"/>
    <property type="evidence" value="ECO:0007669"/>
    <property type="project" value="UniProtKB-SubCell"/>
</dbReference>
<evidence type="ECO:0000256" key="4">
    <source>
        <dbReference type="ARBA" id="ARBA00011581"/>
    </source>
</evidence>
<feature type="repeat" description="WD" evidence="13">
    <location>
        <begin position="815"/>
        <end position="848"/>
    </location>
</feature>
<dbReference type="FunFam" id="2.60.120.330:FF:000005">
    <property type="entry name" value="1-aminocyclopropane-1-carboxylate oxidase homolog 1"/>
    <property type="match status" value="1"/>
</dbReference>
<dbReference type="SUPFAM" id="SSF50998">
    <property type="entry name" value="Quinoprotein alcohol dehydrogenase-like"/>
    <property type="match status" value="1"/>
</dbReference>
<dbReference type="PANTHER" id="PTHR19848:SF0">
    <property type="entry name" value="NOTCHLESS PROTEIN HOMOLOG 1"/>
    <property type="match status" value="1"/>
</dbReference>
<dbReference type="SUPFAM" id="SSF51197">
    <property type="entry name" value="Clavaminate synthase-like"/>
    <property type="match status" value="1"/>
</dbReference>
<dbReference type="PROSITE" id="PS50294">
    <property type="entry name" value="WD_REPEATS_REGION"/>
    <property type="match status" value="6"/>
</dbReference>
<dbReference type="Gene3D" id="2.130.10.10">
    <property type="entry name" value="YVTN repeat-like/Quinoprotein amine dehydrogenase"/>
    <property type="match status" value="1"/>
</dbReference>
<feature type="repeat" description="WD" evidence="13">
    <location>
        <begin position="521"/>
        <end position="562"/>
    </location>
</feature>
<dbReference type="InterPro" id="IPR011047">
    <property type="entry name" value="Quinoprotein_ADH-like_sf"/>
</dbReference>
<dbReference type="Pfam" id="PF14226">
    <property type="entry name" value="DIOX_N"/>
    <property type="match status" value="1"/>
</dbReference>
<evidence type="ECO:0000256" key="13">
    <source>
        <dbReference type="PROSITE-ProRule" id="PRU00221"/>
    </source>
</evidence>
<comment type="subcellular location">
    <subcellularLocation>
        <location evidence="2">Nucleus</location>
        <location evidence="2">Nucleolus</location>
    </subcellularLocation>
</comment>
<feature type="repeat" description="WD" evidence="13">
    <location>
        <begin position="564"/>
        <end position="601"/>
    </location>
</feature>
<dbReference type="PROSITE" id="PS50082">
    <property type="entry name" value="WD_REPEATS_2"/>
    <property type="match status" value="7"/>
</dbReference>
<evidence type="ECO:0000313" key="15">
    <source>
        <dbReference type="EMBL" id="KAL2510794.1"/>
    </source>
</evidence>
<evidence type="ECO:0000256" key="2">
    <source>
        <dbReference type="ARBA" id="ARBA00004604"/>
    </source>
</evidence>
<evidence type="ECO:0000256" key="8">
    <source>
        <dbReference type="ARBA" id="ARBA00022896"/>
    </source>
</evidence>
<keyword evidence="9" id="KW-0560">Oxidoreductase</keyword>
<proteinExistence type="inferred from homology"/>
<comment type="caution">
    <text evidence="15">The sequence shown here is derived from an EMBL/GenBank/DDBJ whole genome shotgun (WGS) entry which is preliminary data.</text>
</comment>
<name>A0ABD1TDI1_9LAMI</name>
<evidence type="ECO:0000256" key="7">
    <source>
        <dbReference type="ARBA" id="ARBA00022737"/>
    </source>
</evidence>
<evidence type="ECO:0000256" key="11">
    <source>
        <dbReference type="ARBA" id="ARBA00023242"/>
    </source>
</evidence>
<dbReference type="PANTHER" id="PTHR19848">
    <property type="entry name" value="WD40 REPEAT PROTEIN"/>
    <property type="match status" value="1"/>
</dbReference>
<keyword evidence="10" id="KW-0408">Iron</keyword>
<dbReference type="Pfam" id="PF03171">
    <property type="entry name" value="2OG-FeII_Oxy"/>
    <property type="match status" value="1"/>
</dbReference>
<keyword evidence="6" id="KW-0479">Metal-binding</keyword>
<sequence>MGNDGDSDWEKEMEEFEMTKAGVKGLVDSGVVKIPRFFINPSEKSSNNGGVVRLQIPVIDFQGLESNVTRRMEIINEIRKASETWGFFQMVNHGVPISAMDDILQGTRRFHEQPKELKMDYYSTDQRRQVKFYTTLGFIRKPHAASWRDALSCTFTDDILDPEAIPPVCRNEITTYAKCMIELRETLSEILSEALGLSRDFLGQMQCMKSEYLSCLYYPACPEPDKTLGTEKHTDPTILTLLVQDGTGGLQIRHDNYWVDVPPIQGALIANIGSFMQLISNDKFKSVEHRVLARSVGTRVSTACFFFPSADQIQKPYGPIKELLSKENPPVYREVSYLEFIGSHQKKLSEETQSTVSKGISKVSLKSTMEAEATGVEEEREMNNSVMCQLTDPEGTPLGPSMYLPQSAGPKELQQMVNKLLNNEEKLPYAFFISNHELVVQLGLYLQNNKVSVEKVLTIVYQAQAVFRIRPVTRCSSTITGHTEAVLSVAFSPDGRQLASGSGDTTVRLWDLSTQTPLFTCKGHKNWVLCISWSPDGKHLVSGSKAGELQCWDPQTGKPSGNPLIGHKKWITGISWEPVHLNAPCRRFVSASKDGDARIWDASLRKCVMCLTGHTLAITCVKWGGDGVIYTGSQDCTIKMWETSQGKLIRELKGHGHWVNSLALSTEYVLRTGAYDHTCKQYSSPEEMKKVALERYKKTKGNGPERLVSGSDDFTMFLWEPSVSKHPKTRMTGHQQLVNHVYFSPDGQWIASASFDKSVKLWNGITGKFVAAFRGHVGPVYQISWSADSRLLLSGSKDSTLKIWDIRTQKLKQDLPGHADEVFAVDWSPDGEKVASGGRDRVLKLWMG</sequence>
<dbReference type="FunFam" id="2.130.10.10:FF:000092">
    <property type="entry name" value="notchless protein homolog"/>
    <property type="match status" value="1"/>
</dbReference>
<keyword evidence="11" id="KW-0539">Nucleus</keyword>
<keyword evidence="8" id="KW-0847">Vitamin C</keyword>
<dbReference type="EMBL" id="JBFOLK010000005">
    <property type="protein sequence ID" value="KAL2510794.1"/>
    <property type="molecule type" value="Genomic_DNA"/>
</dbReference>
<gene>
    <name evidence="15" type="ORF">Adt_16394</name>
</gene>
<dbReference type="InterPro" id="IPR044861">
    <property type="entry name" value="IPNS-like_FE2OG_OXY"/>
</dbReference>
<reference evidence="16" key="1">
    <citation type="submission" date="2024-07" db="EMBL/GenBank/DDBJ databases">
        <title>Two chromosome-level genome assemblies of Korean endemic species Abeliophyllum distichum and Forsythia ovata (Oleaceae).</title>
        <authorList>
            <person name="Jang H."/>
        </authorList>
    </citation>
    <scope>NUCLEOTIDE SEQUENCE [LARGE SCALE GENOMIC DNA]</scope>
</reference>
<dbReference type="InterPro" id="IPR026992">
    <property type="entry name" value="DIOX_N"/>
</dbReference>
<evidence type="ECO:0000256" key="6">
    <source>
        <dbReference type="ARBA" id="ARBA00022723"/>
    </source>
</evidence>
<comment type="similarity">
    <text evidence="3">Belongs to the iron/ascorbate-dependent oxidoreductase family.</text>
</comment>
<dbReference type="InterPro" id="IPR015943">
    <property type="entry name" value="WD40/YVTN_repeat-like_dom_sf"/>
</dbReference>
<dbReference type="GO" id="GO:0031418">
    <property type="term" value="F:L-ascorbic acid binding"/>
    <property type="evidence" value="ECO:0007669"/>
    <property type="project" value="UniProtKB-KW"/>
</dbReference>
<dbReference type="GO" id="GO:0002238">
    <property type="term" value="P:response to molecule of fungal origin"/>
    <property type="evidence" value="ECO:0007669"/>
    <property type="project" value="UniProtKB-ARBA"/>
</dbReference>
<dbReference type="Pfam" id="PF00400">
    <property type="entry name" value="WD40"/>
    <property type="match status" value="8"/>
</dbReference>
<dbReference type="Pfam" id="PF08154">
    <property type="entry name" value="NLE"/>
    <property type="match status" value="1"/>
</dbReference>
<dbReference type="GO" id="GO:0046872">
    <property type="term" value="F:metal ion binding"/>
    <property type="evidence" value="ECO:0007669"/>
    <property type="project" value="UniProtKB-KW"/>
</dbReference>
<dbReference type="PROSITE" id="PS51471">
    <property type="entry name" value="FE2OG_OXY"/>
    <property type="match status" value="1"/>
</dbReference>
<dbReference type="CDD" id="cd00200">
    <property type="entry name" value="WD40"/>
    <property type="match status" value="1"/>
</dbReference>
<dbReference type="PRINTS" id="PR00320">
    <property type="entry name" value="GPROTEINBRPT"/>
</dbReference>
<keyword evidence="16" id="KW-1185">Reference proteome</keyword>
<feature type="repeat" description="WD" evidence="13">
    <location>
        <begin position="773"/>
        <end position="814"/>
    </location>
</feature>
<dbReference type="InterPro" id="IPR019775">
    <property type="entry name" value="WD40_repeat_CS"/>
</dbReference>
<evidence type="ECO:0000256" key="5">
    <source>
        <dbReference type="ARBA" id="ARBA00022574"/>
    </source>
</evidence>
<dbReference type="SMART" id="SM00320">
    <property type="entry name" value="WD40"/>
    <property type="match status" value="8"/>
</dbReference>
<dbReference type="GO" id="GO:0009805">
    <property type="term" value="P:coumarin biosynthetic process"/>
    <property type="evidence" value="ECO:0007669"/>
    <property type="project" value="UniProtKB-ARBA"/>
</dbReference>
<evidence type="ECO:0000313" key="16">
    <source>
        <dbReference type="Proteomes" id="UP001604336"/>
    </source>
</evidence>
<evidence type="ECO:0000256" key="10">
    <source>
        <dbReference type="ARBA" id="ARBA00023004"/>
    </source>
</evidence>
<dbReference type="InterPro" id="IPR005123">
    <property type="entry name" value="Oxoglu/Fe-dep_dioxygenase_dom"/>
</dbReference>
<dbReference type="InterPro" id="IPR001632">
    <property type="entry name" value="WD40_G-protein_beta-like"/>
</dbReference>
<evidence type="ECO:0000259" key="14">
    <source>
        <dbReference type="PROSITE" id="PS51471"/>
    </source>
</evidence>
<evidence type="ECO:0000256" key="12">
    <source>
        <dbReference type="ARBA" id="ARBA00061016"/>
    </source>
</evidence>
<feature type="repeat" description="WD" evidence="13">
    <location>
        <begin position="611"/>
        <end position="651"/>
    </location>
</feature>
<organism evidence="15 16">
    <name type="scientific">Abeliophyllum distichum</name>
    <dbReference type="NCBI Taxonomy" id="126358"/>
    <lineage>
        <taxon>Eukaryota</taxon>
        <taxon>Viridiplantae</taxon>
        <taxon>Streptophyta</taxon>
        <taxon>Embryophyta</taxon>
        <taxon>Tracheophyta</taxon>
        <taxon>Spermatophyta</taxon>
        <taxon>Magnoliopsida</taxon>
        <taxon>eudicotyledons</taxon>
        <taxon>Gunneridae</taxon>
        <taxon>Pentapetalae</taxon>
        <taxon>asterids</taxon>
        <taxon>lamiids</taxon>
        <taxon>Lamiales</taxon>
        <taxon>Oleaceae</taxon>
        <taxon>Forsythieae</taxon>
        <taxon>Abeliophyllum</taxon>
    </lineage>
</organism>
<dbReference type="InterPro" id="IPR001680">
    <property type="entry name" value="WD40_rpt"/>
</dbReference>
<dbReference type="Proteomes" id="UP001604336">
    <property type="component" value="Unassembled WGS sequence"/>
</dbReference>
<dbReference type="PROSITE" id="PS00678">
    <property type="entry name" value="WD_REPEATS_1"/>
    <property type="match status" value="3"/>
</dbReference>
<feature type="domain" description="Fe2OG dioxygenase" evidence="14">
    <location>
        <begin position="209"/>
        <end position="308"/>
    </location>
</feature>
<comment type="similarity">
    <text evidence="12">Belongs to the NLE1/RSA4 family.</text>
</comment>
<dbReference type="InterPro" id="IPR012972">
    <property type="entry name" value="NLE"/>
</dbReference>
<comment type="function">
    <text evidence="1">Guanine nucleotide-binding proteins (G proteins) are involved as a modulator or transducer in various transmembrane signaling systems. The beta and gamma chains are required for the GTPase activity, for replacement of GDP by GTP, and for G protein-effector interaction.</text>
</comment>
<evidence type="ECO:0000256" key="9">
    <source>
        <dbReference type="ARBA" id="ARBA00023002"/>
    </source>
</evidence>
<evidence type="ECO:0000256" key="3">
    <source>
        <dbReference type="ARBA" id="ARBA00008056"/>
    </source>
</evidence>
<dbReference type="InterPro" id="IPR027443">
    <property type="entry name" value="IPNS-like_sf"/>
</dbReference>
<dbReference type="GO" id="GO:0016706">
    <property type="term" value="F:2-oxoglutarate-dependent dioxygenase activity"/>
    <property type="evidence" value="ECO:0007669"/>
    <property type="project" value="UniProtKB-ARBA"/>
</dbReference>
<keyword evidence="5 13" id="KW-0853">WD repeat</keyword>
<dbReference type="AlphaFoldDB" id="A0ABD1TDI1"/>
<protein>
    <submittedName>
        <fullName evidence="15">Notchless protein-like protein</fullName>
    </submittedName>
</protein>
<feature type="repeat" description="WD" evidence="13">
    <location>
        <begin position="731"/>
        <end position="772"/>
    </location>
</feature>
<evidence type="ECO:0000256" key="1">
    <source>
        <dbReference type="ARBA" id="ARBA00002002"/>
    </source>
</evidence>
<dbReference type="PRINTS" id="PR00319">
    <property type="entry name" value="GPROTEINB"/>
</dbReference>
<keyword evidence="7" id="KW-0677">Repeat</keyword>
<comment type="subunit">
    <text evidence="4">G proteins are composed of 3 units, alpha, beta and gamma.</text>
</comment>